<dbReference type="RefSeq" id="WP_198076009.1">
    <property type="nucleotide sequence ID" value="NZ_JAEDAE010000006.1"/>
</dbReference>
<gene>
    <name evidence="2" type="ORF">I7X13_14270</name>
</gene>
<dbReference type="NCBIfam" id="TIGR04183">
    <property type="entry name" value="Por_Secre_tail"/>
    <property type="match status" value="1"/>
</dbReference>
<evidence type="ECO:0000313" key="3">
    <source>
        <dbReference type="Proteomes" id="UP000625631"/>
    </source>
</evidence>
<dbReference type="EMBL" id="JAEDAE010000006">
    <property type="protein sequence ID" value="MBH8559227.1"/>
    <property type="molecule type" value="Genomic_DNA"/>
</dbReference>
<evidence type="ECO:0000313" key="2">
    <source>
        <dbReference type="EMBL" id="MBH8559227.1"/>
    </source>
</evidence>
<evidence type="ECO:0000256" key="1">
    <source>
        <dbReference type="SAM" id="SignalP"/>
    </source>
</evidence>
<organism evidence="2 3">
    <name type="scientific">Hymenobacter negativus</name>
    <dbReference type="NCBI Taxonomy" id="2795026"/>
    <lineage>
        <taxon>Bacteria</taxon>
        <taxon>Pseudomonadati</taxon>
        <taxon>Bacteroidota</taxon>
        <taxon>Cytophagia</taxon>
        <taxon>Cytophagales</taxon>
        <taxon>Hymenobacteraceae</taxon>
        <taxon>Hymenobacter</taxon>
    </lineage>
</organism>
<reference evidence="2 3" key="1">
    <citation type="submission" date="2020-12" db="EMBL/GenBank/DDBJ databases">
        <title>Hymenobacter sp.</title>
        <authorList>
            <person name="Kim M.K."/>
        </authorList>
    </citation>
    <scope>NUCLEOTIDE SEQUENCE [LARGE SCALE GENOMIC DNA]</scope>
    <source>
        <strain evidence="2 3">BT442</strain>
    </source>
</reference>
<feature type="signal peptide" evidence="1">
    <location>
        <begin position="1"/>
        <end position="25"/>
    </location>
</feature>
<comment type="caution">
    <text evidence="2">The sequence shown here is derived from an EMBL/GenBank/DDBJ whole genome shotgun (WGS) entry which is preliminary data.</text>
</comment>
<feature type="chain" id="PRO_5045204463" evidence="1">
    <location>
        <begin position="26"/>
        <end position="736"/>
    </location>
</feature>
<dbReference type="Proteomes" id="UP000625631">
    <property type="component" value="Unassembled WGS sequence"/>
</dbReference>
<dbReference type="InterPro" id="IPR026444">
    <property type="entry name" value="Secre_tail"/>
</dbReference>
<protein>
    <submittedName>
        <fullName evidence="2">T9SS type A sorting domain-containing protein</fullName>
    </submittedName>
</protein>
<name>A0ABS0Q9S9_9BACT</name>
<keyword evidence="3" id="KW-1185">Reference proteome</keyword>
<accession>A0ABS0Q9S9</accession>
<sequence length="736" mass="77596">MKKHLLLAFLFMFAGSLLGLTPARASHLLGADMTYTALGNNQYRVNLRVYNECSGIPNPTYTLECRNGGCNATATVTATLVAQGSPVIPLPLCPGTPGSCASPSSVYSLYNFTTYQATVTLLPGQWTMSTSNAARPTVANIVGSPDLYTEAYLDNRGTNITNTSPQFDAQDVPIQYVCVNQRTTFGFSAMEPDGDSVVYSLAAPLMACGTQATYTSRPYTGTPIITLTTNPLCVMDVSAYQSGTLYSPTLPMPVGFDTTGTCPIKQGVPIFRLNQEARTVTFLPSYYAPPTSTADGRNKYQVAIEATEYRRVNGVRRVVGRIRHEAMLIVMDCGANTVPSPARLSSATAASHAVAVNTADTTKLTVYTCNYARVRLNFTDPDNLRTPSAHQQLTVTLPTDLATNSQLLAGGDVGTFSLSGNGTENPVGTFFFQPAPTTAGSIIRINVRIEDNACPVKGRQNRVIVIKVLRRGFAAAVAAGGNPNPFIYTGGSLAIQGLAQRPDSVRRIAQNMTAAQTYTYQWRVQGDGLNTAQASSPNITVTPTVTSRYFLTVTPTIGGSGCGDTTSVLVQVLSPLVAPVISRAGNVLTSNFPTGNQWYLNGQPIAGATGQSIVATTSGTYTVRATVVVGGTSYTTPMSAAQTVLSAQRALAGASLSVAPNPTPDGRLSVVLTGYRLPVELTVLDALGRTVGRAAIASPSPQGAAQALDLTGVGPGVYVLQVRTAASLETRRIVRE</sequence>
<proteinExistence type="predicted"/>
<keyword evidence="1" id="KW-0732">Signal</keyword>